<dbReference type="PANTHER" id="PTHR21137:SF35">
    <property type="entry name" value="ODORANT RECEPTOR 19A-RELATED"/>
    <property type="match status" value="1"/>
</dbReference>
<dbReference type="Proteomes" id="UP000625711">
    <property type="component" value="Unassembled WGS sequence"/>
</dbReference>
<evidence type="ECO:0000313" key="11">
    <source>
        <dbReference type="EMBL" id="KAF7284136.1"/>
    </source>
</evidence>
<dbReference type="GO" id="GO:0005886">
    <property type="term" value="C:plasma membrane"/>
    <property type="evidence" value="ECO:0007669"/>
    <property type="project" value="UniProtKB-SubCell"/>
</dbReference>
<reference evidence="11" key="1">
    <citation type="submission" date="2020-08" db="EMBL/GenBank/DDBJ databases">
        <title>Genome sequencing and assembly of the red palm weevil Rhynchophorus ferrugineus.</title>
        <authorList>
            <person name="Dias G.B."/>
            <person name="Bergman C.M."/>
            <person name="Manee M."/>
        </authorList>
    </citation>
    <scope>NUCLEOTIDE SEQUENCE</scope>
    <source>
        <strain evidence="11">AA-2017</strain>
        <tissue evidence="11">Whole larva</tissue>
    </source>
</reference>
<comment type="subcellular location">
    <subcellularLocation>
        <location evidence="1">Cell membrane</location>
        <topology evidence="1">Multi-pass membrane protein</topology>
    </subcellularLocation>
</comment>
<dbReference type="AlphaFoldDB" id="A0A834IQL6"/>
<evidence type="ECO:0000256" key="3">
    <source>
        <dbReference type="ARBA" id="ARBA00022606"/>
    </source>
</evidence>
<keyword evidence="2" id="KW-1003">Cell membrane</keyword>
<keyword evidence="6 10" id="KW-1133">Transmembrane helix</keyword>
<evidence type="ECO:0008006" key="13">
    <source>
        <dbReference type="Google" id="ProtNLM"/>
    </source>
</evidence>
<organism evidence="11 12">
    <name type="scientific">Rhynchophorus ferrugineus</name>
    <name type="common">Red palm weevil</name>
    <name type="synonym">Curculio ferrugineus</name>
    <dbReference type="NCBI Taxonomy" id="354439"/>
    <lineage>
        <taxon>Eukaryota</taxon>
        <taxon>Metazoa</taxon>
        <taxon>Ecdysozoa</taxon>
        <taxon>Arthropoda</taxon>
        <taxon>Hexapoda</taxon>
        <taxon>Insecta</taxon>
        <taxon>Pterygota</taxon>
        <taxon>Neoptera</taxon>
        <taxon>Endopterygota</taxon>
        <taxon>Coleoptera</taxon>
        <taxon>Polyphaga</taxon>
        <taxon>Cucujiformia</taxon>
        <taxon>Curculionidae</taxon>
        <taxon>Dryophthorinae</taxon>
        <taxon>Rhynchophorus</taxon>
    </lineage>
</organism>
<evidence type="ECO:0000256" key="6">
    <source>
        <dbReference type="ARBA" id="ARBA00022989"/>
    </source>
</evidence>
<evidence type="ECO:0000256" key="9">
    <source>
        <dbReference type="ARBA" id="ARBA00023224"/>
    </source>
</evidence>
<feature type="transmembrane region" description="Helical" evidence="10">
    <location>
        <begin position="72"/>
        <end position="90"/>
    </location>
</feature>
<dbReference type="PANTHER" id="PTHR21137">
    <property type="entry name" value="ODORANT RECEPTOR"/>
    <property type="match status" value="1"/>
</dbReference>
<gene>
    <name evidence="11" type="ORF">GWI33_022493</name>
</gene>
<keyword evidence="7 10" id="KW-0472">Membrane</keyword>
<comment type="caution">
    <text evidence="11">The sequence shown here is derived from an EMBL/GenBank/DDBJ whole genome shotgun (WGS) entry which is preliminary data.</text>
</comment>
<evidence type="ECO:0000256" key="8">
    <source>
        <dbReference type="ARBA" id="ARBA00023170"/>
    </source>
</evidence>
<proteinExistence type="predicted"/>
<evidence type="ECO:0000256" key="2">
    <source>
        <dbReference type="ARBA" id="ARBA00022475"/>
    </source>
</evidence>
<dbReference type="OrthoDB" id="6604226at2759"/>
<evidence type="ECO:0000256" key="5">
    <source>
        <dbReference type="ARBA" id="ARBA00022725"/>
    </source>
</evidence>
<keyword evidence="9" id="KW-0807">Transducer</keyword>
<keyword evidence="12" id="KW-1185">Reference proteome</keyword>
<sequence length="279" mass="32524">MLSRNVFTQVSLTELAVMKQQFKKCQRVLNIFIVLCFGVVLFYAVFPAIDQGQPGQKNYPFPGEFPFNPDDYYMWVYCGQILTVASSAWTNSAIDCLFQKHVTMATVFFQILCGRFRNVMDKLDENNEEILRRIKKCVIYYNATIEYVSMIQNTFSYGILIQFLCSVIIICLTVFQLSLVVDYNSTKFVLMIIYLLCMMFQVSLYCWYGHILMEKSNEITAACYAINWNDLNLVNQKLLIIIMERAKRPVELNALGVFKLNLSTMVTVRTRDYREMSKM</sequence>
<feature type="transmembrane region" description="Helical" evidence="10">
    <location>
        <begin position="155"/>
        <end position="176"/>
    </location>
</feature>
<keyword evidence="4 10" id="KW-0812">Transmembrane</keyword>
<evidence type="ECO:0000256" key="7">
    <source>
        <dbReference type="ARBA" id="ARBA00023136"/>
    </source>
</evidence>
<dbReference type="GO" id="GO:0004984">
    <property type="term" value="F:olfactory receptor activity"/>
    <property type="evidence" value="ECO:0007669"/>
    <property type="project" value="InterPro"/>
</dbReference>
<dbReference type="GO" id="GO:0007165">
    <property type="term" value="P:signal transduction"/>
    <property type="evidence" value="ECO:0007669"/>
    <property type="project" value="UniProtKB-KW"/>
</dbReference>
<evidence type="ECO:0000313" key="12">
    <source>
        <dbReference type="Proteomes" id="UP000625711"/>
    </source>
</evidence>
<dbReference type="EMBL" id="JAACXV010000082">
    <property type="protein sequence ID" value="KAF7284136.1"/>
    <property type="molecule type" value="Genomic_DNA"/>
</dbReference>
<evidence type="ECO:0000256" key="4">
    <source>
        <dbReference type="ARBA" id="ARBA00022692"/>
    </source>
</evidence>
<feature type="transmembrane region" description="Helical" evidence="10">
    <location>
        <begin position="28"/>
        <end position="49"/>
    </location>
</feature>
<feature type="transmembrane region" description="Helical" evidence="10">
    <location>
        <begin position="188"/>
        <end position="208"/>
    </location>
</feature>
<evidence type="ECO:0000256" key="1">
    <source>
        <dbReference type="ARBA" id="ARBA00004651"/>
    </source>
</evidence>
<name>A0A834IQL6_RHYFE</name>
<dbReference type="Pfam" id="PF02949">
    <property type="entry name" value="7tm_6"/>
    <property type="match status" value="1"/>
</dbReference>
<keyword evidence="8" id="KW-0675">Receptor</keyword>
<accession>A0A834IQL6</accession>
<dbReference type="InterPro" id="IPR004117">
    <property type="entry name" value="7tm6_olfct_rcpt"/>
</dbReference>
<evidence type="ECO:0000256" key="10">
    <source>
        <dbReference type="SAM" id="Phobius"/>
    </source>
</evidence>
<protein>
    <recommendedName>
        <fullName evidence="13">Odorant receptor</fullName>
    </recommendedName>
</protein>
<keyword evidence="3" id="KW-0716">Sensory transduction</keyword>
<keyword evidence="5" id="KW-0552">Olfaction</keyword>
<dbReference type="GO" id="GO:0005549">
    <property type="term" value="F:odorant binding"/>
    <property type="evidence" value="ECO:0007669"/>
    <property type="project" value="InterPro"/>
</dbReference>